<feature type="compositionally biased region" description="Low complexity" evidence="1">
    <location>
        <begin position="519"/>
        <end position="531"/>
    </location>
</feature>
<dbReference type="Proteomes" id="UP001391051">
    <property type="component" value="Unassembled WGS sequence"/>
</dbReference>
<gene>
    <name evidence="2" type="ORF">PG986_011118</name>
</gene>
<protein>
    <submittedName>
        <fullName evidence="2">Uncharacterized protein</fullName>
    </submittedName>
</protein>
<dbReference type="RefSeq" id="XP_066696831.1">
    <property type="nucleotide sequence ID" value="XM_066847340.1"/>
</dbReference>
<feature type="compositionally biased region" description="Basic residues" evidence="1">
    <location>
        <begin position="93"/>
        <end position="112"/>
    </location>
</feature>
<evidence type="ECO:0000313" key="2">
    <source>
        <dbReference type="EMBL" id="KAK7946797.1"/>
    </source>
</evidence>
<comment type="caution">
    <text evidence="2">The sequence shown here is derived from an EMBL/GenBank/DDBJ whole genome shotgun (WGS) entry which is preliminary data.</text>
</comment>
<feature type="compositionally biased region" description="Acidic residues" evidence="1">
    <location>
        <begin position="213"/>
        <end position="226"/>
    </location>
</feature>
<feature type="compositionally biased region" description="Low complexity" evidence="1">
    <location>
        <begin position="18"/>
        <end position="28"/>
    </location>
</feature>
<feature type="compositionally biased region" description="Pro residues" evidence="1">
    <location>
        <begin position="494"/>
        <end position="504"/>
    </location>
</feature>
<feature type="compositionally biased region" description="Basic and acidic residues" evidence="1">
    <location>
        <begin position="83"/>
        <end position="92"/>
    </location>
</feature>
<feature type="compositionally biased region" description="Polar residues" evidence="1">
    <location>
        <begin position="400"/>
        <end position="418"/>
    </location>
</feature>
<keyword evidence="3" id="KW-1185">Reference proteome</keyword>
<evidence type="ECO:0000256" key="1">
    <source>
        <dbReference type="SAM" id="MobiDB-lite"/>
    </source>
</evidence>
<accession>A0ABR1Q485</accession>
<feature type="region of interest" description="Disordered" evidence="1">
    <location>
        <begin position="1"/>
        <end position="634"/>
    </location>
</feature>
<proteinExistence type="predicted"/>
<feature type="compositionally biased region" description="Low complexity" evidence="1">
    <location>
        <begin position="356"/>
        <end position="369"/>
    </location>
</feature>
<feature type="compositionally biased region" description="Basic and acidic residues" evidence="1">
    <location>
        <begin position="33"/>
        <end position="51"/>
    </location>
</feature>
<sequence length="880" mass="93647">MRSRRSTTRQSIPKDQDQQASASSTASSGPYDVVRDRVLEWMEQNDEHYSTKEATGALVKQEAIANSPIREDGSPSGALQDTRANKEREGKRSGSKHGVKRRRRRRRKRRSRDHGSRSETSIASNAAAVKAIRTSRQQAVPENGSNSVSAERSVITGGTPSKTKTPKGKKASGLLKPFASLAHKFRGESLSTRHRRKYNSRSSPVATSPSESEYSEPEYLESEDSPESGYMYSSGSVYISESPEPASPPRRPRPRRSRIPRRPSILPWLLAPPRPPPRESKKFNLPFKGYVLRIGHPRRSRSYSSSDPEEHAVYGRETSPRPQPQSQTSPEPAPSTEDGSAKTPQAAAQSKHSDSPKPAASIAKPSAPKVSQEPPSLPDPKPAHPAAVEDADSKAVCGKSTVTTTTSQNIKFKVNSQCRKGAVPQQQHPPAPQSKDPVSPKAVPPAVSPPRSQVKSDHVSKGPHIVLRQQAPPAPQLKNPSSPKSAPAKLKMTPNPPTPQPQQPQSPLKRTPTPTVGRKQQPQPKPQQKIPAPQPGHPLSQKPAPPPPVTAPKAAPKSQSPQQPPLNPGNKPQPAATVQYPGKPILAPQQRQQSPQALRIPRKPVTIAPAAPAPPAAPTPAKPPPPAPKISNNNPAVLGIDPKRRTKAPGVQQAVVAKTLAPAAATPTPVAGAQALGGNTHKRLPGAVTAAAVPPTVLARGLGDNTRTYVPAVKEKKPGAVVVGNNNTNNKNNVKPVVVPAPSVLARDLGDNTRTYLPGVHVKKSVVAVSNNNNTSNINPVAAPAPAPVAAPALTTLARDLGDNTRTYLPAVKEIGGNTSSQNAAPGPRQRRAPASSSVLNRPIGDMSRTFVPGVREFDGVAEYDADVDANKNVHGSRSR</sequence>
<reference evidence="2 3" key="1">
    <citation type="submission" date="2023-01" db="EMBL/GenBank/DDBJ databases">
        <title>Analysis of 21 Apiospora genomes using comparative genomics revels a genus with tremendous synthesis potential of carbohydrate active enzymes and secondary metabolites.</title>
        <authorList>
            <person name="Sorensen T."/>
        </authorList>
    </citation>
    <scope>NUCLEOTIDE SEQUENCE [LARGE SCALE GENOMIC DNA]</scope>
    <source>
        <strain evidence="2 3">CBS 24483</strain>
    </source>
</reference>
<evidence type="ECO:0000313" key="3">
    <source>
        <dbReference type="Proteomes" id="UP001391051"/>
    </source>
</evidence>
<feature type="compositionally biased region" description="Low complexity" evidence="1">
    <location>
        <begin position="824"/>
        <end position="838"/>
    </location>
</feature>
<feature type="compositionally biased region" description="Polar residues" evidence="1">
    <location>
        <begin position="134"/>
        <end position="150"/>
    </location>
</feature>
<feature type="compositionally biased region" description="Basic residues" evidence="1">
    <location>
        <begin position="250"/>
        <end position="261"/>
    </location>
</feature>
<dbReference type="EMBL" id="JAQQWE010000007">
    <property type="protein sequence ID" value="KAK7946797.1"/>
    <property type="molecule type" value="Genomic_DNA"/>
</dbReference>
<feature type="region of interest" description="Disordered" evidence="1">
    <location>
        <begin position="812"/>
        <end position="844"/>
    </location>
</feature>
<feature type="compositionally biased region" description="Pro residues" evidence="1">
    <location>
        <begin position="611"/>
        <end position="628"/>
    </location>
</feature>
<name>A0ABR1Q485_9PEZI</name>
<feature type="compositionally biased region" description="Low complexity" evidence="1">
    <location>
        <begin position="551"/>
        <end position="561"/>
    </location>
</feature>
<dbReference type="GeneID" id="92080402"/>
<organism evidence="2 3">
    <name type="scientific">Apiospora aurea</name>
    <dbReference type="NCBI Taxonomy" id="335848"/>
    <lineage>
        <taxon>Eukaryota</taxon>
        <taxon>Fungi</taxon>
        <taxon>Dikarya</taxon>
        <taxon>Ascomycota</taxon>
        <taxon>Pezizomycotina</taxon>
        <taxon>Sordariomycetes</taxon>
        <taxon>Xylariomycetidae</taxon>
        <taxon>Amphisphaeriales</taxon>
        <taxon>Apiosporaceae</taxon>
        <taxon>Apiospora</taxon>
    </lineage>
</organism>
<feature type="compositionally biased region" description="Low complexity" evidence="1">
    <location>
        <begin position="324"/>
        <end position="337"/>
    </location>
</feature>